<dbReference type="Proteomes" id="UP000265663">
    <property type="component" value="Unassembled WGS sequence"/>
</dbReference>
<keyword evidence="11" id="KW-0624">Polysaccharide degradation</keyword>
<evidence type="ECO:0000256" key="11">
    <source>
        <dbReference type="ARBA" id="ARBA00023326"/>
    </source>
</evidence>
<feature type="disulfide bond" evidence="12">
    <location>
        <begin position="134"/>
        <end position="138"/>
    </location>
</feature>
<evidence type="ECO:0000256" key="13">
    <source>
        <dbReference type="RuleBase" id="RU000489"/>
    </source>
</evidence>
<dbReference type="SUPFAM" id="SSF57016">
    <property type="entry name" value="Plant lectins/antimicrobial peptides"/>
    <property type="match status" value="1"/>
</dbReference>
<keyword evidence="18" id="KW-1185">Reference proteome</keyword>
<evidence type="ECO:0000256" key="2">
    <source>
        <dbReference type="ARBA" id="ARBA00008682"/>
    </source>
</evidence>
<dbReference type="GO" id="GO:0008843">
    <property type="term" value="F:endochitinase activity"/>
    <property type="evidence" value="ECO:0007669"/>
    <property type="project" value="UniProtKB-EC"/>
</dbReference>
<dbReference type="PANTHER" id="PTHR11177">
    <property type="entry name" value="CHITINASE"/>
    <property type="match status" value="1"/>
</dbReference>
<dbReference type="Gene3D" id="3.10.50.10">
    <property type="match status" value="1"/>
</dbReference>
<keyword evidence="6 13" id="KW-0378">Hydrolase</keyword>
<evidence type="ECO:0000256" key="5">
    <source>
        <dbReference type="ARBA" id="ARBA00022729"/>
    </source>
</evidence>
<dbReference type="EC" id="3.2.1.14" evidence="3"/>
<dbReference type="Pfam" id="PF00704">
    <property type="entry name" value="Glyco_hydro_18"/>
    <property type="match status" value="1"/>
</dbReference>
<dbReference type="PANTHER" id="PTHR11177:SF397">
    <property type="entry name" value="CHITINASE"/>
    <property type="match status" value="1"/>
</dbReference>
<keyword evidence="5 14" id="KW-0732">Signal</keyword>
<keyword evidence="9" id="KW-0119">Carbohydrate metabolism</keyword>
<evidence type="ECO:0000313" key="18">
    <source>
        <dbReference type="Proteomes" id="UP000265663"/>
    </source>
</evidence>
<keyword evidence="4 12" id="KW-0147">Chitin-binding</keyword>
<evidence type="ECO:0000256" key="9">
    <source>
        <dbReference type="ARBA" id="ARBA00023277"/>
    </source>
</evidence>
<sequence>MVNFLSLFCVALAIIDPVVANLHKHAAHHSHKDSRSADSHKATDITPATHHLFPRAQCSGETPCANGDCSNTGITQQCGRDAEYCNPKVCVSNCLAKAECGKGAETLGATCPLNVCCGAWGYCGTLEAYCGNGCQSNCNQPAASGHNKGDVRKLVIGYWEGWSLTRRGCAGRTVDDIPVDSLTHLNVAFAYIEPDTFEVVPMPKTSPKIFSEITAIKQKAPGLKIWISLGGWTFSDNGTDTQPVWGEIARTQANRNKFTTNLYKFMKTYGFDGVDLDWEYPGAPDRGGKPEDVENFVLLLEYINVYFESSASGFGISFTAPSSYWYLRWFKIDQLHKYVNWINVMTYDIHGSWDSPASTIGSIVYAHTNLTEIQDALNLFWRNNVPADKLNLGIGFYGRSYTLEDSSCNKPGCPFSAPGRAGSCTGEGGVLSYAEIEARIKMYNLDKTYDEKAGVKYLTFDDDQWVSYDDQETIQKKVDYANEQGLLGLFVWAIDLDDTQHTALKALLGGKLGGFANQNGYDPNFTQDADWDSVTGNSCTWSDCEKSCGPGTRSAGAEQYCGVDKDGKAKRQSLCCPIDSTPDPKTCDWSGEGGGFECDSACNSTTVPVASSHEPYIKGSHKSCFSGFGMLIEFSTQYCCKGERPIDDVCGWTTECVNLKDGKPKDGVCGDRNFVTTKQGTCKGGKGVSYCCDKGINTSSCHWNEGKSDVIHEGCHGSTQCPNGETTITLDKYGGPDKYKNTHICKTPGDSGGGQTPWFNVDLAFCCKGSEMGSKSINLPVPIENLFPTPGPESDTEKLDIKLDRTMGGQKQAGNSVRPSDHAFGFYIMSGPEEELTSLDKRDGSHWELFDCDNTVGEKRQTVKAVCTNLSDDHNCDLIFKGTGVAHTVVDMPSDCGPGRYAVAVSMTPSQEHSHLHKHLVKRGLETARVFDFTFDYDYSPIEKRADKSNVLLRIDYSDDPGYWDTIVAAKHGSRKRNLEIEHEFNGDRKAWLEHTWRKEKRQFHHTELHARWWSGDVREWYDKQKKVDQDYTGVRHRIADTISVPIFNQDLNCPALQGWGVDEMYFRAWAELNIDIQAAAGVTVIGTLGNLKSFEESSVWFRTNGRVDASLNFQAKGALSFHTGQVELFGAHNFGASFRVPGIVTIGPDFRILASIAGDATLELNTQYAVNFGNWDYAMRYPVPSGESDVPTKTGDLKEPQVNTTTDPFSWSLDANGQITAHIIPKVTFGIVFDNSAISNAALDLGVDSYARLAGSSSVGSSQAFKYCYEADAGATLFASVQAPNIFGTSLSRYYALWADTYPIINRKCSDDPK</sequence>
<evidence type="ECO:0000256" key="6">
    <source>
        <dbReference type="ARBA" id="ARBA00022801"/>
    </source>
</evidence>
<evidence type="ECO:0000256" key="3">
    <source>
        <dbReference type="ARBA" id="ARBA00012729"/>
    </source>
</evidence>
<dbReference type="SMART" id="SM00636">
    <property type="entry name" value="Glyco_18"/>
    <property type="match status" value="1"/>
</dbReference>
<dbReference type="OrthoDB" id="73875at2759"/>
<evidence type="ECO:0000256" key="8">
    <source>
        <dbReference type="ARBA" id="ARBA00023180"/>
    </source>
</evidence>
<dbReference type="InterPro" id="IPR001579">
    <property type="entry name" value="Glyco_hydro_18_chit_AS"/>
</dbReference>
<reference evidence="17 18" key="1">
    <citation type="journal article" date="2014" name="PLoS ONE">
        <title>De novo Genome Assembly of the Fungal Plant Pathogen Pyrenophora semeniperda.</title>
        <authorList>
            <person name="Soliai M.M."/>
            <person name="Meyer S.E."/>
            <person name="Udall J.A."/>
            <person name="Elzinga D.E."/>
            <person name="Hermansen R.A."/>
            <person name="Bodily P.M."/>
            <person name="Hart A.A."/>
            <person name="Coleman C.E."/>
        </authorList>
    </citation>
    <scope>NUCLEOTIDE SEQUENCE [LARGE SCALE GENOMIC DNA]</scope>
    <source>
        <strain evidence="17 18">CCB06</strain>
        <tissue evidence="17">Mycelium</tissue>
    </source>
</reference>
<feature type="disulfide bond" evidence="12">
    <location>
        <begin position="111"/>
        <end position="123"/>
    </location>
</feature>
<dbReference type="Gene3D" id="3.20.20.80">
    <property type="entry name" value="Glycosidases"/>
    <property type="match status" value="1"/>
</dbReference>
<keyword evidence="12" id="KW-1015">Disulfide bond</keyword>
<evidence type="ECO:0000259" key="16">
    <source>
        <dbReference type="PROSITE" id="PS51910"/>
    </source>
</evidence>
<dbReference type="InterPro" id="IPR001223">
    <property type="entry name" value="Glyco_hydro18_cat"/>
</dbReference>
<dbReference type="SUPFAM" id="SSF54556">
    <property type="entry name" value="Chitinase insertion domain"/>
    <property type="match status" value="1"/>
</dbReference>
<evidence type="ECO:0000256" key="4">
    <source>
        <dbReference type="ARBA" id="ARBA00022669"/>
    </source>
</evidence>
<dbReference type="InterPro" id="IPR029070">
    <property type="entry name" value="Chitinase_insertion_sf"/>
</dbReference>
<dbReference type="InterPro" id="IPR036861">
    <property type="entry name" value="Endochitinase-like_sf"/>
</dbReference>
<dbReference type="SMART" id="SM00270">
    <property type="entry name" value="ChtBD1"/>
    <property type="match status" value="1"/>
</dbReference>
<gene>
    <name evidence="17" type="ORF">GMOD_00007407</name>
</gene>
<evidence type="ECO:0000256" key="1">
    <source>
        <dbReference type="ARBA" id="ARBA00000822"/>
    </source>
</evidence>
<dbReference type="PROSITE" id="PS01095">
    <property type="entry name" value="GH18_1"/>
    <property type="match status" value="1"/>
</dbReference>
<evidence type="ECO:0000313" key="17">
    <source>
        <dbReference type="EMBL" id="RMZ72425.1"/>
    </source>
</evidence>
<dbReference type="PROSITE" id="PS50941">
    <property type="entry name" value="CHIT_BIND_I_2"/>
    <property type="match status" value="1"/>
</dbReference>
<feature type="domain" description="GH18" evidence="16">
    <location>
        <begin position="153"/>
        <end position="511"/>
    </location>
</feature>
<accession>A0A3M7MD53</accession>
<feature type="signal peptide" evidence="14">
    <location>
        <begin position="1"/>
        <end position="20"/>
    </location>
</feature>
<dbReference type="InterPro" id="IPR050314">
    <property type="entry name" value="Glycosyl_Hydrlase_18"/>
</dbReference>
<dbReference type="Pfam" id="PF00187">
    <property type="entry name" value="Chitin_bind_1"/>
    <property type="match status" value="1"/>
</dbReference>
<evidence type="ECO:0000256" key="14">
    <source>
        <dbReference type="SAM" id="SignalP"/>
    </source>
</evidence>
<feature type="domain" description="Chitin-binding type-1" evidence="15">
    <location>
        <begin position="97"/>
        <end position="140"/>
    </location>
</feature>
<protein>
    <recommendedName>
        <fullName evidence="3">chitinase</fullName>
        <ecNumber evidence="3">3.2.1.14</ecNumber>
    </recommendedName>
</protein>
<evidence type="ECO:0000256" key="10">
    <source>
        <dbReference type="ARBA" id="ARBA00023295"/>
    </source>
</evidence>
<dbReference type="InterPro" id="IPR017853">
    <property type="entry name" value="GH"/>
</dbReference>
<feature type="disulfide bond" evidence="12">
    <location>
        <begin position="116"/>
        <end position="130"/>
    </location>
</feature>
<dbReference type="InterPro" id="IPR001002">
    <property type="entry name" value="Chitin-bd_1"/>
</dbReference>
<comment type="caution">
    <text evidence="12">Lacks conserved residue(s) required for the propagation of feature annotation.</text>
</comment>
<dbReference type="InterPro" id="IPR011583">
    <property type="entry name" value="Chitinase_II/V-like_cat"/>
</dbReference>
<keyword evidence="8" id="KW-0325">Glycoprotein</keyword>
<dbReference type="EMBL" id="KE747833">
    <property type="protein sequence ID" value="RMZ72425.1"/>
    <property type="molecule type" value="Genomic_DNA"/>
</dbReference>
<dbReference type="GO" id="GO:0000272">
    <property type="term" value="P:polysaccharide catabolic process"/>
    <property type="evidence" value="ECO:0007669"/>
    <property type="project" value="UniProtKB-KW"/>
</dbReference>
<dbReference type="GO" id="GO:0008061">
    <property type="term" value="F:chitin binding"/>
    <property type="evidence" value="ECO:0007669"/>
    <property type="project" value="UniProtKB-UniRule"/>
</dbReference>
<name>A0A3M7MD53_9PLEO</name>
<dbReference type="Gene3D" id="3.30.60.10">
    <property type="entry name" value="Endochitinase-like"/>
    <property type="match status" value="1"/>
</dbReference>
<proteinExistence type="inferred from homology"/>
<keyword evidence="10 13" id="KW-0326">Glycosidase</keyword>
<evidence type="ECO:0000256" key="7">
    <source>
        <dbReference type="ARBA" id="ARBA00023024"/>
    </source>
</evidence>
<comment type="similarity">
    <text evidence="2">Belongs to the glycosyl hydrolase 18 family. Chitinase class V subfamily.</text>
</comment>
<comment type="catalytic activity">
    <reaction evidence="1">
        <text>Random endo-hydrolysis of N-acetyl-beta-D-glucosaminide (1-&gt;4)-beta-linkages in chitin and chitodextrins.</text>
        <dbReference type="EC" id="3.2.1.14"/>
    </reaction>
</comment>
<evidence type="ECO:0000259" key="15">
    <source>
        <dbReference type="PROSITE" id="PS50941"/>
    </source>
</evidence>
<dbReference type="GO" id="GO:0006032">
    <property type="term" value="P:chitin catabolic process"/>
    <property type="evidence" value="ECO:0007669"/>
    <property type="project" value="UniProtKB-KW"/>
</dbReference>
<dbReference type="FunFam" id="3.10.50.10:FF:000003">
    <property type="entry name" value="Class V chitinase CHIT5b"/>
    <property type="match status" value="1"/>
</dbReference>
<dbReference type="PROSITE" id="PS51910">
    <property type="entry name" value="GH18_2"/>
    <property type="match status" value="1"/>
</dbReference>
<dbReference type="SUPFAM" id="SSF51445">
    <property type="entry name" value="(Trans)glycosidases"/>
    <property type="match status" value="1"/>
</dbReference>
<evidence type="ECO:0000256" key="12">
    <source>
        <dbReference type="PROSITE-ProRule" id="PRU00261"/>
    </source>
</evidence>
<feature type="chain" id="PRO_5018127342" description="chitinase" evidence="14">
    <location>
        <begin position="21"/>
        <end position="1315"/>
    </location>
</feature>
<dbReference type="CDD" id="cd00035">
    <property type="entry name" value="ChtBD1"/>
    <property type="match status" value="1"/>
</dbReference>
<organism evidence="17 18">
    <name type="scientific">Pyrenophora seminiperda CCB06</name>
    <dbReference type="NCBI Taxonomy" id="1302712"/>
    <lineage>
        <taxon>Eukaryota</taxon>
        <taxon>Fungi</taxon>
        <taxon>Dikarya</taxon>
        <taxon>Ascomycota</taxon>
        <taxon>Pezizomycotina</taxon>
        <taxon>Dothideomycetes</taxon>
        <taxon>Pleosporomycetidae</taxon>
        <taxon>Pleosporales</taxon>
        <taxon>Pleosporineae</taxon>
        <taxon>Pleosporaceae</taxon>
        <taxon>Pyrenophora</taxon>
    </lineage>
</organism>
<keyword evidence="7" id="KW-0146">Chitin degradation</keyword>